<sequence length="336" mass="36634">MAEKRAPLPSSPGSVKGKLPKPGLTDIIDDNVLPIDPEKFTPDQKQKFEAMMQQARDQYLSSFMQTRKGMLVQKYKLKLVADNPGTGSSKDGEVKQAPDGSAQPSNKGATSGSIGNQGDNPQEVHGAPVVDSVQQQPIQQTSSIQPVVQPIQQQVAQPAQQTPPIQPVVRPIQQQVLQPVQQAPSTQQHLQPIQQTPPRQRLQPIQRTPVRQQVVQPIQHLGPANASAGFAAHGGQPAQQFVNQVIPEHLVHHAQPDGTLVTHMVPEHLVHNIQPNLHNYQGGNLNYQYQLSSPQAQYQPGGSAQQQFAPQFGQYEPMQQQPQGAALSHPEVLSQA</sequence>
<reference evidence="4" key="3">
    <citation type="journal article" date="2008" name="Nucleic Acids Res.">
        <title>The rice annotation project database (RAP-DB): 2008 update.</title>
        <authorList>
            <consortium name="The rice annotation project (RAP)"/>
        </authorList>
    </citation>
    <scope>GENOME REANNOTATION</scope>
    <source>
        <strain evidence="4">cv. Nipponbare</strain>
    </source>
</reference>
<organism evidence="3">
    <name type="scientific">Oryza sativa subsp. japonica</name>
    <name type="common">Rice</name>
    <dbReference type="NCBI Taxonomy" id="39947"/>
    <lineage>
        <taxon>Eukaryota</taxon>
        <taxon>Viridiplantae</taxon>
        <taxon>Streptophyta</taxon>
        <taxon>Embryophyta</taxon>
        <taxon>Tracheophyta</taxon>
        <taxon>Spermatophyta</taxon>
        <taxon>Magnoliopsida</taxon>
        <taxon>Liliopsida</taxon>
        <taxon>Poales</taxon>
        <taxon>Poaceae</taxon>
        <taxon>BOP clade</taxon>
        <taxon>Oryzoideae</taxon>
        <taxon>Oryzeae</taxon>
        <taxon>Oryzinae</taxon>
        <taxon>Oryza</taxon>
        <taxon>Oryza sativa</taxon>
    </lineage>
</organism>
<evidence type="ECO:0000313" key="3">
    <source>
        <dbReference type="EMBL" id="BAE95823.1"/>
    </source>
</evidence>
<name>Q5NAL2_ORYSJ</name>
<reference evidence="4" key="2">
    <citation type="journal article" date="2005" name="Nature">
        <title>The map-based sequence of the rice genome.</title>
        <authorList>
            <consortium name="International rice genome sequencing project (IRGSP)"/>
            <person name="Matsumoto T."/>
            <person name="Wu J."/>
            <person name="Kanamori H."/>
            <person name="Katayose Y."/>
            <person name="Fujisawa M."/>
            <person name="Namiki N."/>
            <person name="Mizuno H."/>
            <person name="Yamamoto K."/>
            <person name="Antonio B.A."/>
            <person name="Baba T."/>
            <person name="Sakata K."/>
            <person name="Nagamura Y."/>
            <person name="Aoki H."/>
            <person name="Arikawa K."/>
            <person name="Arita K."/>
            <person name="Bito T."/>
            <person name="Chiden Y."/>
            <person name="Fujitsuka N."/>
            <person name="Fukunaka R."/>
            <person name="Hamada M."/>
            <person name="Harada C."/>
            <person name="Hayashi A."/>
            <person name="Hijishita S."/>
            <person name="Honda M."/>
            <person name="Hosokawa S."/>
            <person name="Ichikawa Y."/>
            <person name="Idonuma A."/>
            <person name="Iijima M."/>
            <person name="Ikeda M."/>
            <person name="Ikeno M."/>
            <person name="Ito K."/>
            <person name="Ito S."/>
            <person name="Ito T."/>
            <person name="Ito Y."/>
            <person name="Ito Y."/>
            <person name="Iwabuchi A."/>
            <person name="Kamiya K."/>
            <person name="Karasawa W."/>
            <person name="Kurita K."/>
            <person name="Katagiri S."/>
            <person name="Kikuta A."/>
            <person name="Kobayashi H."/>
            <person name="Kobayashi N."/>
            <person name="Machita K."/>
            <person name="Maehara T."/>
            <person name="Masukawa M."/>
            <person name="Mizubayashi T."/>
            <person name="Mukai Y."/>
            <person name="Nagasaki H."/>
            <person name="Nagata Y."/>
            <person name="Naito S."/>
            <person name="Nakashima M."/>
            <person name="Nakama Y."/>
            <person name="Nakamichi Y."/>
            <person name="Nakamura M."/>
            <person name="Meguro A."/>
            <person name="Negishi M."/>
            <person name="Ohta I."/>
            <person name="Ohta T."/>
            <person name="Okamoto M."/>
            <person name="Ono N."/>
            <person name="Saji S."/>
            <person name="Sakaguchi M."/>
            <person name="Sakai K."/>
            <person name="Shibata M."/>
            <person name="Shimokawa T."/>
            <person name="Song J."/>
            <person name="Takazaki Y."/>
            <person name="Terasawa K."/>
            <person name="Tsugane M."/>
            <person name="Tsuji K."/>
            <person name="Ueda S."/>
            <person name="Waki K."/>
            <person name="Yamagata H."/>
            <person name="Yamamoto M."/>
            <person name="Yamamoto S."/>
            <person name="Yamane H."/>
            <person name="Yoshiki S."/>
            <person name="Yoshihara R."/>
            <person name="Yukawa K."/>
            <person name="Zhong H."/>
            <person name="Yano M."/>
            <person name="Yuan Q."/>
            <person name="Ouyang S."/>
            <person name="Liu J."/>
            <person name="Jones K.M."/>
            <person name="Gansberger K."/>
            <person name="Moffat K."/>
            <person name="Hill J."/>
            <person name="Bera J."/>
            <person name="Fadrosh D."/>
            <person name="Jin S."/>
            <person name="Johri S."/>
            <person name="Kim M."/>
            <person name="Overton L."/>
            <person name="Reardon M."/>
            <person name="Tsitrin T."/>
            <person name="Vuong H."/>
            <person name="Weaver B."/>
            <person name="Ciecko A."/>
            <person name="Tallon L."/>
            <person name="Jackson J."/>
            <person name="Pai G."/>
            <person name="Aken S.V."/>
            <person name="Utterback T."/>
            <person name="Reidmuller S."/>
            <person name="Feldblyum T."/>
            <person name="Hsiao J."/>
            <person name="Zismann V."/>
            <person name="Iobst S."/>
            <person name="de Vazeille A.R."/>
            <person name="Buell C.R."/>
            <person name="Ying K."/>
            <person name="Li Y."/>
            <person name="Lu T."/>
            <person name="Huang Y."/>
            <person name="Zhao Q."/>
            <person name="Feng Q."/>
            <person name="Zhang L."/>
            <person name="Zhu J."/>
            <person name="Weng Q."/>
            <person name="Mu J."/>
            <person name="Lu Y."/>
            <person name="Fan D."/>
            <person name="Liu Y."/>
            <person name="Guan J."/>
            <person name="Zhang Y."/>
            <person name="Yu S."/>
            <person name="Liu X."/>
            <person name="Zhang Y."/>
            <person name="Hong G."/>
            <person name="Han B."/>
            <person name="Choisne N."/>
            <person name="Demange N."/>
            <person name="Orjeda G."/>
            <person name="Samain S."/>
            <person name="Cattolico L."/>
            <person name="Pelletier E."/>
            <person name="Couloux A."/>
            <person name="Segurens B."/>
            <person name="Wincker P."/>
            <person name="D'Hont A."/>
            <person name="Scarpelli C."/>
            <person name="Weissenbach J."/>
            <person name="Salanoubat M."/>
            <person name="Quetier F."/>
            <person name="Yu Y."/>
            <person name="Kim H.R."/>
            <person name="Rambo T."/>
            <person name="Currie J."/>
            <person name="Collura K."/>
            <person name="Luo M."/>
            <person name="Yang T."/>
            <person name="Ammiraju J.S.S."/>
            <person name="Engler F."/>
            <person name="Soderlund C."/>
            <person name="Wing R.A."/>
            <person name="Palmer L.E."/>
            <person name="de la Bastide M."/>
            <person name="Spiegel L."/>
            <person name="Nascimento L."/>
            <person name="Zutavern T."/>
            <person name="O'Shaughnessy A."/>
            <person name="Dike S."/>
            <person name="Dedhia N."/>
            <person name="Preston R."/>
            <person name="Balija V."/>
            <person name="McCombie W.R."/>
            <person name="Chow T."/>
            <person name="Chen H."/>
            <person name="Chung M."/>
            <person name="Chen C."/>
            <person name="Shaw J."/>
            <person name="Wu H."/>
            <person name="Hsiao K."/>
            <person name="Chao Y."/>
            <person name="Chu M."/>
            <person name="Cheng C."/>
            <person name="Hour A."/>
            <person name="Lee P."/>
            <person name="Lin S."/>
            <person name="Lin Y."/>
            <person name="Liou J."/>
            <person name="Liu S."/>
            <person name="Hsing Y."/>
            <person name="Raghuvanshi S."/>
            <person name="Mohanty A."/>
            <person name="Bharti A.K."/>
            <person name="Gaur A."/>
            <person name="Gupta V."/>
            <person name="Kumar D."/>
            <person name="Ravi V."/>
            <person name="Vij S."/>
            <person name="Kapur A."/>
            <person name="Khurana P."/>
            <person name="Khurana P."/>
            <person name="Khurana J.P."/>
            <person name="Tyagi A.K."/>
            <person name="Gaikwad K."/>
            <person name="Singh A."/>
            <person name="Dalal V."/>
            <person name="Srivastava S."/>
            <person name="Dixit A."/>
            <person name="Pal A.K."/>
            <person name="Ghazi I.A."/>
            <person name="Yadav M."/>
            <person name="Pandit A."/>
            <person name="Bhargava A."/>
            <person name="Sureshbabu K."/>
            <person name="Batra K."/>
            <person name="Sharma T.R."/>
            <person name="Mohapatra T."/>
            <person name="Singh N.K."/>
            <person name="Messing J."/>
            <person name="Nelson A.B."/>
            <person name="Fuks G."/>
            <person name="Kavchok S."/>
            <person name="Keizer G."/>
            <person name="Linton E."/>
            <person name="Llaca V."/>
            <person name="Song R."/>
            <person name="Tanyolac B."/>
            <person name="Young S."/>
            <person name="Ho-Il K."/>
            <person name="Hahn J.H."/>
            <person name="Sangsakoo G."/>
            <person name="Vanavichit A."/>
            <person name="de Mattos Luiz.A.T."/>
            <person name="Zimmer P.D."/>
            <person name="Malone G."/>
            <person name="Dellagostin O."/>
            <person name="de Oliveira A.C."/>
            <person name="Bevan M."/>
            <person name="Bancroft I."/>
            <person name="Minx P."/>
            <person name="Cordum H."/>
            <person name="Wilson R."/>
            <person name="Cheng Z."/>
            <person name="Jin W."/>
            <person name="Jiang J."/>
            <person name="Leong S.A."/>
            <person name="Iwama H."/>
            <person name="Gojobori T."/>
            <person name="Itoh T."/>
            <person name="Niimura Y."/>
            <person name="Fujii Y."/>
            <person name="Habara T."/>
            <person name="Sakai H."/>
            <person name="Sato Y."/>
            <person name="Wilson G."/>
            <person name="Kumar K."/>
            <person name="McCouch S."/>
            <person name="Juretic N."/>
            <person name="Hoen D."/>
            <person name="Wright S."/>
            <person name="Bruskiewich R."/>
            <person name="Bureau T."/>
            <person name="Miyao A."/>
            <person name="Hirochika H."/>
            <person name="Nishikawa T."/>
            <person name="Kadowaki K."/>
            <person name="Sugiura M."/>
            <person name="Burr B."/>
            <person name="Sasaki T."/>
        </authorList>
    </citation>
    <scope>NUCLEOTIDE SEQUENCE [LARGE SCALE GENOMIC DNA]</scope>
    <source>
        <strain evidence="4">cv. Nipponbare</strain>
    </source>
</reference>
<evidence type="ECO:0000313" key="4">
    <source>
        <dbReference type="Proteomes" id="UP000000763"/>
    </source>
</evidence>
<reference evidence="3" key="1">
    <citation type="journal article" date="2002" name="Nature">
        <title>The genome sequence and structure of rice chromosome 1.</title>
        <authorList>
            <person name="Sasaki T."/>
            <person name="Matsumoto T."/>
            <person name="Yamamoto K."/>
            <person name="Sakata K."/>
            <person name="Baba T."/>
            <person name="Katayose Y."/>
            <person name="Wu J."/>
            <person name="Niimura Y."/>
            <person name="Cheng Z."/>
            <person name="Nagamura Y."/>
            <person name="Antonio B.A."/>
            <person name="Kanamori H."/>
            <person name="Hosokawa S."/>
            <person name="Masukawa M."/>
            <person name="Arikawa K."/>
            <person name="Chiden Y."/>
            <person name="Hayashi M."/>
            <person name="Okamoto M."/>
            <person name="Ando T."/>
            <person name="Aoki H."/>
            <person name="Arita K."/>
            <person name="Hamada M."/>
            <person name="Harada C."/>
            <person name="Hijishita S."/>
            <person name="Honda M."/>
            <person name="Ichikawa Y."/>
            <person name="Idonuma A."/>
            <person name="Iijima M."/>
            <person name="Ikeda M."/>
            <person name="Ikeno M."/>
            <person name="Itoh S."/>
            <person name="Itoh T."/>
            <person name="Itoh Y."/>
            <person name="Itoh Y."/>
            <person name="Iwabuchi A."/>
            <person name="Kamiya K."/>
            <person name="Karasawa W."/>
            <person name="Katagiri S."/>
            <person name="Kikuta A."/>
            <person name="Kobayashi N."/>
            <person name="Kono I."/>
            <person name="Machita K."/>
            <person name="Maehara T."/>
            <person name="Mizuno H."/>
            <person name="Mizubayashi T."/>
            <person name="Mukai Y."/>
            <person name="Nagasaki H."/>
            <person name="Nakashima M."/>
            <person name="Nakama Y."/>
            <person name="Nakamichi Y."/>
            <person name="Nakamura M."/>
            <person name="Namiki N."/>
            <person name="Negishi M."/>
            <person name="Ohta I."/>
            <person name="Ono N."/>
            <person name="Saji S."/>
            <person name="Sakai K."/>
            <person name="Shibata M."/>
            <person name="Shimokawa T."/>
            <person name="Shomura A."/>
            <person name="Song J."/>
            <person name="Takazaki Y."/>
            <person name="Terasawa K."/>
            <person name="Tsuji K."/>
            <person name="Waki K."/>
            <person name="Yamagata H."/>
            <person name="Yamane H."/>
            <person name="Yoshiki S."/>
            <person name="Yoshihara R."/>
            <person name="Yukawa K."/>
            <person name="Zhong H."/>
            <person name="Iwama H."/>
            <person name="Endo T."/>
            <person name="Ito H."/>
            <person name="Hahn J.H."/>
            <person name="Kim H.I."/>
            <person name="Eun M.Y."/>
            <person name="Yano M."/>
            <person name="Jiang J."/>
            <person name="Gojobori T."/>
        </authorList>
    </citation>
    <scope>NUCLEOTIDE SEQUENCE</scope>
</reference>
<accession>Q1EHT2</accession>
<dbReference type="AlphaFoldDB" id="Q5NAL2"/>
<evidence type="ECO:0000313" key="2">
    <source>
        <dbReference type="EMBL" id="BAD81488.1"/>
    </source>
</evidence>
<accession>Q5NAL2</accession>
<protein>
    <submittedName>
        <fullName evidence="3">Uncharacterized protein</fullName>
    </submittedName>
</protein>
<dbReference type="Proteomes" id="UP000817658">
    <property type="component" value="Chromosome 1"/>
</dbReference>
<evidence type="ECO:0000256" key="1">
    <source>
        <dbReference type="SAM" id="MobiDB-lite"/>
    </source>
</evidence>
<dbReference type="EMBL" id="AP002865">
    <property type="protein sequence ID" value="BAD81488.1"/>
    <property type="molecule type" value="Genomic_DNA"/>
</dbReference>
<feature type="region of interest" description="Disordered" evidence="1">
    <location>
        <begin position="1"/>
        <end position="40"/>
    </location>
</feature>
<proteinExistence type="predicted"/>
<feature type="compositionally biased region" description="Polar residues" evidence="1">
    <location>
        <begin position="102"/>
        <end position="120"/>
    </location>
</feature>
<feature type="region of interest" description="Disordered" evidence="1">
    <location>
        <begin position="81"/>
        <end position="125"/>
    </location>
</feature>
<feature type="region of interest" description="Disordered" evidence="1">
    <location>
        <begin position="312"/>
        <end position="336"/>
    </location>
</feature>
<dbReference type="EMBL" id="AP003074">
    <property type="protein sequence ID" value="BAE95823.1"/>
    <property type="molecule type" value="Genomic_DNA"/>
</dbReference>
<gene>
    <name evidence="3" type="ORF">OSJNBa0004G10.29</name>
    <name evidence="2" type="ORF">P0034C11.5</name>
</gene>
<dbReference type="Proteomes" id="UP000000763">
    <property type="component" value="Chromosome 1"/>
</dbReference>